<sequence>MKKKPAVSAEFAQATEPAEPGEAEQGDGVRESGGVIAVARAMRLLEAFQVDDAFLSLAELSRRAGMHKTTTLRIARTLAGARYLVQREEDGAWRLGPASGWLGARYQASFDLNNEIEPTLRELTRETGESASFFVREGDIRTCLVRVEGPKAIRHHIRMGEVLPLEKGSPGRVLMAFSGEPGEPYESIRRDGFYISVGEREPEIASVSAPVFGANWRLLGALSVSGPAGRLPREKLQKFATLINQKANRLSYVLSGGAQRHAPVRTQWHP</sequence>
<keyword evidence="1" id="KW-0805">Transcription regulation</keyword>
<evidence type="ECO:0000256" key="1">
    <source>
        <dbReference type="ARBA" id="ARBA00023015"/>
    </source>
</evidence>
<organism evidence="7 8">
    <name type="scientific">Achromobacter pestifer</name>
    <dbReference type="NCBI Taxonomy" id="1353889"/>
    <lineage>
        <taxon>Bacteria</taxon>
        <taxon>Pseudomonadati</taxon>
        <taxon>Pseudomonadota</taxon>
        <taxon>Betaproteobacteria</taxon>
        <taxon>Burkholderiales</taxon>
        <taxon>Alcaligenaceae</taxon>
        <taxon>Achromobacter</taxon>
    </lineage>
</organism>
<dbReference type="InterPro" id="IPR036390">
    <property type="entry name" value="WH_DNA-bd_sf"/>
</dbReference>
<dbReference type="Pfam" id="PF09339">
    <property type="entry name" value="HTH_IclR"/>
    <property type="match status" value="1"/>
</dbReference>
<evidence type="ECO:0000256" key="4">
    <source>
        <dbReference type="SAM" id="MobiDB-lite"/>
    </source>
</evidence>
<dbReference type="PANTHER" id="PTHR30136:SF39">
    <property type="entry name" value="TRANSCRIPTIONAL REGULATORY PROTEIN"/>
    <property type="match status" value="1"/>
</dbReference>
<dbReference type="InterPro" id="IPR050707">
    <property type="entry name" value="HTH_MetabolicPath_Reg"/>
</dbReference>
<evidence type="ECO:0000313" key="7">
    <source>
        <dbReference type="EMBL" id="CAB3696485.1"/>
    </source>
</evidence>
<dbReference type="GO" id="GO:0003677">
    <property type="term" value="F:DNA binding"/>
    <property type="evidence" value="ECO:0007669"/>
    <property type="project" value="UniProtKB-KW"/>
</dbReference>
<reference evidence="7 8" key="1">
    <citation type="submission" date="2020-04" db="EMBL/GenBank/DDBJ databases">
        <authorList>
            <person name="De Canck E."/>
        </authorList>
    </citation>
    <scope>NUCLEOTIDE SEQUENCE [LARGE SCALE GENOMIC DNA]</scope>
    <source>
        <strain evidence="7 8">LMG 3431</strain>
    </source>
</reference>
<dbReference type="InterPro" id="IPR029016">
    <property type="entry name" value="GAF-like_dom_sf"/>
</dbReference>
<keyword evidence="8" id="KW-1185">Reference proteome</keyword>
<evidence type="ECO:0000259" key="6">
    <source>
        <dbReference type="PROSITE" id="PS51078"/>
    </source>
</evidence>
<evidence type="ECO:0000259" key="5">
    <source>
        <dbReference type="PROSITE" id="PS51077"/>
    </source>
</evidence>
<feature type="domain" description="HTH iclR-type" evidence="5">
    <location>
        <begin position="35"/>
        <end position="97"/>
    </location>
</feature>
<dbReference type="EMBL" id="CADIJX010000009">
    <property type="protein sequence ID" value="CAB3696485.1"/>
    <property type="molecule type" value="Genomic_DNA"/>
</dbReference>
<feature type="domain" description="IclR-ED" evidence="6">
    <location>
        <begin position="98"/>
        <end position="256"/>
    </location>
</feature>
<proteinExistence type="predicted"/>
<dbReference type="GO" id="GO:0003700">
    <property type="term" value="F:DNA-binding transcription factor activity"/>
    <property type="evidence" value="ECO:0007669"/>
    <property type="project" value="TreeGrafter"/>
</dbReference>
<feature type="region of interest" description="Disordered" evidence="4">
    <location>
        <begin position="1"/>
        <end position="29"/>
    </location>
</feature>
<dbReference type="Pfam" id="PF01614">
    <property type="entry name" value="IclR_C"/>
    <property type="match status" value="2"/>
</dbReference>
<dbReference type="Gene3D" id="3.30.450.40">
    <property type="match status" value="2"/>
</dbReference>
<dbReference type="PROSITE" id="PS51077">
    <property type="entry name" value="HTH_ICLR"/>
    <property type="match status" value="1"/>
</dbReference>
<dbReference type="GO" id="GO:0045892">
    <property type="term" value="P:negative regulation of DNA-templated transcription"/>
    <property type="evidence" value="ECO:0007669"/>
    <property type="project" value="TreeGrafter"/>
</dbReference>
<evidence type="ECO:0000256" key="3">
    <source>
        <dbReference type="ARBA" id="ARBA00023163"/>
    </source>
</evidence>
<dbReference type="SMART" id="SM00346">
    <property type="entry name" value="HTH_ICLR"/>
    <property type="match status" value="1"/>
</dbReference>
<name>A0A6S6ZTI1_9BURK</name>
<evidence type="ECO:0000256" key="2">
    <source>
        <dbReference type="ARBA" id="ARBA00023125"/>
    </source>
</evidence>
<gene>
    <name evidence="7" type="primary">xynR_6</name>
    <name evidence="7" type="ORF">LMG3431_05163</name>
</gene>
<keyword evidence="3" id="KW-0804">Transcription</keyword>
<dbReference type="InterPro" id="IPR005471">
    <property type="entry name" value="Tscrpt_reg_IclR_N"/>
</dbReference>
<keyword evidence="2" id="KW-0238">DNA-binding</keyword>
<protein>
    <submittedName>
        <fullName evidence="7">HTH-type transcriptional regulator XynR</fullName>
    </submittedName>
</protein>
<dbReference type="SUPFAM" id="SSF46785">
    <property type="entry name" value="Winged helix' DNA-binding domain"/>
    <property type="match status" value="1"/>
</dbReference>
<dbReference type="Gene3D" id="1.10.10.10">
    <property type="entry name" value="Winged helix-like DNA-binding domain superfamily/Winged helix DNA-binding domain"/>
    <property type="match status" value="1"/>
</dbReference>
<evidence type="ECO:0000313" key="8">
    <source>
        <dbReference type="Proteomes" id="UP000494108"/>
    </source>
</evidence>
<dbReference type="InterPro" id="IPR036388">
    <property type="entry name" value="WH-like_DNA-bd_sf"/>
</dbReference>
<dbReference type="AlphaFoldDB" id="A0A6S6ZTI1"/>
<dbReference type="SUPFAM" id="SSF55781">
    <property type="entry name" value="GAF domain-like"/>
    <property type="match status" value="1"/>
</dbReference>
<dbReference type="Proteomes" id="UP000494108">
    <property type="component" value="Unassembled WGS sequence"/>
</dbReference>
<dbReference type="PANTHER" id="PTHR30136">
    <property type="entry name" value="HELIX-TURN-HELIX TRANSCRIPTIONAL REGULATOR, ICLR FAMILY"/>
    <property type="match status" value="1"/>
</dbReference>
<dbReference type="InterPro" id="IPR014757">
    <property type="entry name" value="Tscrpt_reg_IclR_C"/>
</dbReference>
<dbReference type="RefSeq" id="WP_175177433.1">
    <property type="nucleotide sequence ID" value="NZ_CADIJX010000009.1"/>
</dbReference>
<accession>A0A6S6ZTI1</accession>
<dbReference type="PROSITE" id="PS51078">
    <property type="entry name" value="ICLR_ED"/>
    <property type="match status" value="1"/>
</dbReference>